<dbReference type="EMBL" id="OU963867">
    <property type="protein sequence ID" value="CAH0391248.1"/>
    <property type="molecule type" value="Genomic_DNA"/>
</dbReference>
<name>A0A9P0AI77_BEMTA</name>
<feature type="region of interest" description="Disordered" evidence="1">
    <location>
        <begin position="83"/>
        <end position="143"/>
    </location>
</feature>
<sequence length="585" mass="65533">MWCVAIFCDDGDIRIVCQKWLVESTEGNVRCWYPTAIDGNKLNRLLAENTGPDQENWGMVAIEILKDKIGTLIDARKIAKKAEDEETSLSLTEPENMGRGRRKKKSSQRVLSLSSSDEENPSALSTVSKRSRRQEEPPRSLLRIQSLKWPTSCIDKAGRIPFSDLNQISRPQGVASSTQKPPPSSSNAPKTTHKTGTPQPPSHFQNSNQVKGFAASTQKPPPSSSNAPKTTHKTGTPQPPRHFQNSNQKPTPSSSHAATTTDKTGPVPITSQRKNYPKVQIPNSKKSTHSSAAHYAPPPSTNFDPRVQVDRTSAGVIIQKLANFQEQLNRIEKITVQTASKVVALSNVSGDVPTALIEIQSKLSDLLLVENNRLRDEILQNLPINDDMALNEFEAKLIDPKFRSAFIKFMATKGSTKNVSLCVKKLMKELLVDMFAINYCMTGHLGKKPFVDNRNLFESIAAATRSFHPSATDEHIKLYASQWLTKAKERITSKHAPEDSLPNVAACDLDLPDFSQIWGEGDDYESASELVAEERYDGENERDERDREELDDEETYFERDERDREELDDEETYFRGGTDFVDMFR</sequence>
<feature type="compositionally biased region" description="Basic and acidic residues" evidence="1">
    <location>
        <begin position="556"/>
        <end position="565"/>
    </location>
</feature>
<dbReference type="AlphaFoldDB" id="A0A9P0AI77"/>
<evidence type="ECO:0000256" key="1">
    <source>
        <dbReference type="SAM" id="MobiDB-lite"/>
    </source>
</evidence>
<feature type="compositionally biased region" description="Polar residues" evidence="1">
    <location>
        <begin position="171"/>
        <end position="236"/>
    </location>
</feature>
<feature type="compositionally biased region" description="Basic and acidic residues" evidence="1">
    <location>
        <begin position="532"/>
        <end position="548"/>
    </location>
</feature>
<keyword evidence="3" id="KW-1185">Reference proteome</keyword>
<reference evidence="2" key="1">
    <citation type="submission" date="2021-12" db="EMBL/GenBank/DDBJ databases">
        <authorList>
            <person name="King R."/>
        </authorList>
    </citation>
    <scope>NUCLEOTIDE SEQUENCE</scope>
</reference>
<proteinExistence type="predicted"/>
<evidence type="ECO:0000313" key="3">
    <source>
        <dbReference type="Proteomes" id="UP001152759"/>
    </source>
</evidence>
<accession>A0A9P0AI77</accession>
<feature type="region of interest" description="Disordered" evidence="1">
    <location>
        <begin position="531"/>
        <end position="571"/>
    </location>
</feature>
<protein>
    <recommendedName>
        <fullName evidence="4">DUF4806 domain-containing protein</fullName>
    </recommendedName>
</protein>
<feature type="region of interest" description="Disordered" evidence="1">
    <location>
        <begin position="171"/>
        <end position="306"/>
    </location>
</feature>
<evidence type="ECO:0000313" key="2">
    <source>
        <dbReference type="EMBL" id="CAH0391248.1"/>
    </source>
</evidence>
<feature type="compositionally biased region" description="Polar residues" evidence="1">
    <location>
        <begin position="281"/>
        <end position="291"/>
    </location>
</feature>
<feature type="compositionally biased region" description="Low complexity" evidence="1">
    <location>
        <begin position="250"/>
        <end position="261"/>
    </location>
</feature>
<dbReference type="Proteomes" id="UP001152759">
    <property type="component" value="Chromosome 6"/>
</dbReference>
<evidence type="ECO:0008006" key="4">
    <source>
        <dbReference type="Google" id="ProtNLM"/>
    </source>
</evidence>
<gene>
    <name evidence="2" type="ORF">BEMITA_LOCUS9887</name>
</gene>
<organism evidence="2 3">
    <name type="scientific">Bemisia tabaci</name>
    <name type="common">Sweetpotato whitefly</name>
    <name type="synonym">Aleurodes tabaci</name>
    <dbReference type="NCBI Taxonomy" id="7038"/>
    <lineage>
        <taxon>Eukaryota</taxon>
        <taxon>Metazoa</taxon>
        <taxon>Ecdysozoa</taxon>
        <taxon>Arthropoda</taxon>
        <taxon>Hexapoda</taxon>
        <taxon>Insecta</taxon>
        <taxon>Pterygota</taxon>
        <taxon>Neoptera</taxon>
        <taxon>Paraneoptera</taxon>
        <taxon>Hemiptera</taxon>
        <taxon>Sternorrhyncha</taxon>
        <taxon>Aleyrodoidea</taxon>
        <taxon>Aleyrodidae</taxon>
        <taxon>Aleyrodinae</taxon>
        <taxon>Bemisia</taxon>
    </lineage>
</organism>